<keyword evidence="4" id="KW-0072">Autophagy</keyword>
<organism evidence="9 10">
    <name type="scientific">Polychaeton citri CBS 116435</name>
    <dbReference type="NCBI Taxonomy" id="1314669"/>
    <lineage>
        <taxon>Eukaryota</taxon>
        <taxon>Fungi</taxon>
        <taxon>Dikarya</taxon>
        <taxon>Ascomycota</taxon>
        <taxon>Pezizomycotina</taxon>
        <taxon>Dothideomycetes</taxon>
        <taxon>Dothideomycetidae</taxon>
        <taxon>Capnodiales</taxon>
        <taxon>Capnodiaceae</taxon>
        <taxon>Polychaeton</taxon>
    </lineage>
</organism>
<keyword evidence="10" id="KW-1185">Reference proteome</keyword>
<gene>
    <name evidence="9" type="ORF">K431DRAFT_219693</name>
</gene>
<name>A0A9P4US85_9PEZI</name>
<dbReference type="GO" id="GO:0006623">
    <property type="term" value="P:protein targeting to vacuole"/>
    <property type="evidence" value="ECO:0007669"/>
    <property type="project" value="UniProtKB-UniRule"/>
</dbReference>
<dbReference type="Pfam" id="PF19036">
    <property type="entry name" value="Fuz_longin_1"/>
    <property type="match status" value="1"/>
</dbReference>
<feature type="domain" description="FUZ/MON1/HPS1 third Longin" evidence="8">
    <location>
        <begin position="512"/>
        <end position="611"/>
    </location>
</feature>
<feature type="domain" description="FUZ/MON1/HPS1 second Longin" evidence="7">
    <location>
        <begin position="366"/>
        <end position="479"/>
    </location>
</feature>
<sequence length="622" mass="69324">MLLHEDEGKVNVSSRETTPPPPLPPRPQSKEIFGDHLSPSSGSGTLRLASKSSRPSLLSQATTAVSRTDVHTRAPLDTESTKSSPPSHAASIRPGGNYLSQLFPQLGEVDDTASVKSFKPGLEPALDGESLFGEVNGSDNNDNKLTNAWQKLNSQLEHDDSLELVLLDDDMNSLQLQDELEGLEPTIEDSDEQTVLHAWSLKLKHFFILSSSGKPIYSRHGDDQLVSRYIGIIQTIISFYEESNDVLRTFTAGKTRFVILCKGPLYLVATSRLRESEAQLRNQLESLYMQILSTLTLPHMERIFANRPSSDLRRPLQGTEVLLDGLADGFTRGSPSTLLSSLECLRMRRSERKLIDEALLKTRSPSLLYGLLVASGRLVSVVRPKRHSLHPGDLHLIFNMLFEAGSVKANGGENWIPLCLPGFNNTGYVYMYVSFFSTNENSFEDNRASSANDNDELAIVFISASKEAFYELRTMRDELVGKLQETSLMSTIKKEVRKGHAACSELIPGTVLRHFLYKSKGNVQFVMPSFGPHFGTMVTKRRLMSLYHEMHESMHVRTANLKVQHSAGRTATMIAWETPMFELYCVAGPHASRTALSQGANRIVQWIKREEERIFIIGGAVF</sequence>
<keyword evidence="4" id="KW-0813">Transport</keyword>
<keyword evidence="4" id="KW-0926">Vacuole</keyword>
<dbReference type="GO" id="GO:0035658">
    <property type="term" value="C:Mon1-Ccz1 complex"/>
    <property type="evidence" value="ECO:0007669"/>
    <property type="project" value="TreeGrafter"/>
</dbReference>
<dbReference type="InterPro" id="IPR004353">
    <property type="entry name" value="Mon1"/>
</dbReference>
<dbReference type="Pfam" id="PF19038">
    <property type="entry name" value="Fuz_longin_3"/>
    <property type="match status" value="1"/>
</dbReference>
<feature type="domain" description="FUZ/MON1/HPS1 first Longin" evidence="6">
    <location>
        <begin position="204"/>
        <end position="326"/>
    </location>
</feature>
<feature type="region of interest" description="Disordered" evidence="5">
    <location>
        <begin position="1"/>
        <end position="96"/>
    </location>
</feature>
<feature type="compositionally biased region" description="Basic and acidic residues" evidence="5">
    <location>
        <begin position="68"/>
        <end position="80"/>
    </location>
</feature>
<proteinExistence type="inferred from homology"/>
<dbReference type="PRINTS" id="PR01546">
    <property type="entry name" value="YEAST73DUF"/>
</dbReference>
<dbReference type="InterPro" id="IPR043970">
    <property type="entry name" value="FUZ/MON1/HPS1_longin_3"/>
</dbReference>
<comment type="similarity">
    <text evidence="4">Belongs to the MON1/SAND family.</text>
</comment>
<feature type="compositionally biased region" description="Polar residues" evidence="5">
    <location>
        <begin position="38"/>
        <end position="66"/>
    </location>
</feature>
<reference evidence="9" key="1">
    <citation type="journal article" date="2020" name="Stud. Mycol.">
        <title>101 Dothideomycetes genomes: a test case for predicting lifestyles and emergence of pathogens.</title>
        <authorList>
            <person name="Haridas S."/>
            <person name="Albert R."/>
            <person name="Binder M."/>
            <person name="Bloem J."/>
            <person name="Labutti K."/>
            <person name="Salamov A."/>
            <person name="Andreopoulos B."/>
            <person name="Baker S."/>
            <person name="Barry K."/>
            <person name="Bills G."/>
            <person name="Bluhm B."/>
            <person name="Cannon C."/>
            <person name="Castanera R."/>
            <person name="Culley D."/>
            <person name="Daum C."/>
            <person name="Ezra D."/>
            <person name="Gonzalez J."/>
            <person name="Henrissat B."/>
            <person name="Kuo A."/>
            <person name="Liang C."/>
            <person name="Lipzen A."/>
            <person name="Lutzoni F."/>
            <person name="Magnuson J."/>
            <person name="Mondo S."/>
            <person name="Nolan M."/>
            <person name="Ohm R."/>
            <person name="Pangilinan J."/>
            <person name="Park H.-J."/>
            <person name="Ramirez L."/>
            <person name="Alfaro M."/>
            <person name="Sun H."/>
            <person name="Tritt A."/>
            <person name="Yoshinaga Y."/>
            <person name="Zwiers L.-H."/>
            <person name="Turgeon B."/>
            <person name="Goodwin S."/>
            <person name="Spatafora J."/>
            <person name="Crous P."/>
            <person name="Grigoriev I."/>
        </authorList>
    </citation>
    <scope>NUCLEOTIDE SEQUENCE</scope>
    <source>
        <strain evidence="9">CBS 116435</strain>
    </source>
</reference>
<comment type="function">
    <text evidence="4">Required for multiple vacuole delivery pathways including the cytoplasm to vacuole transport (Cvt), autophagy, pexophagy and endocytosis.</text>
</comment>
<dbReference type="InterPro" id="IPR043971">
    <property type="entry name" value="FUZ/MON1/HPS1_longin_2"/>
</dbReference>
<evidence type="ECO:0000256" key="3">
    <source>
        <dbReference type="ARBA" id="ARBA00043892"/>
    </source>
</evidence>
<evidence type="ECO:0000256" key="1">
    <source>
        <dbReference type="ARBA" id="ARBA00004380"/>
    </source>
</evidence>
<keyword evidence="4" id="KW-0472">Membrane</keyword>
<evidence type="ECO:0000256" key="4">
    <source>
        <dbReference type="RuleBase" id="RU367048"/>
    </source>
</evidence>
<dbReference type="SUPFAM" id="SSF64356">
    <property type="entry name" value="SNARE-like"/>
    <property type="match status" value="1"/>
</dbReference>
<evidence type="ECO:0000313" key="10">
    <source>
        <dbReference type="Proteomes" id="UP000799441"/>
    </source>
</evidence>
<dbReference type="GO" id="GO:0016192">
    <property type="term" value="P:vesicle-mediated transport"/>
    <property type="evidence" value="ECO:0007669"/>
    <property type="project" value="InterPro"/>
</dbReference>
<feature type="compositionally biased region" description="Pro residues" evidence="5">
    <location>
        <begin position="18"/>
        <end position="27"/>
    </location>
</feature>
<dbReference type="GO" id="GO:0000329">
    <property type="term" value="C:fungal-type vacuole membrane"/>
    <property type="evidence" value="ECO:0007669"/>
    <property type="project" value="TreeGrafter"/>
</dbReference>
<comment type="function">
    <text evidence="3">In complex with CCZ1, is required for multiple vacuole delivery pathways including the cytoplasm to vacuole transport (Cvt), autophagy, pexophagy and endocytosis. The MON1-CCZ1 complex acts at the fusion of vesicles with the vacuole, through its regulation of the SNARE complex during the coordinated priming and docking stages of fusion, and particularly at the stage of tethering/docking.</text>
</comment>
<accession>A0A9P4US85</accession>
<dbReference type="InterPro" id="IPR011012">
    <property type="entry name" value="Longin-like_dom_sf"/>
</dbReference>
<evidence type="ECO:0000259" key="7">
    <source>
        <dbReference type="Pfam" id="PF19037"/>
    </source>
</evidence>
<evidence type="ECO:0000313" key="9">
    <source>
        <dbReference type="EMBL" id="KAF2723391.1"/>
    </source>
</evidence>
<dbReference type="InterPro" id="IPR043972">
    <property type="entry name" value="FUZ/MON1/HPS1_longin_1"/>
</dbReference>
<dbReference type="Pfam" id="PF19037">
    <property type="entry name" value="Fuz_longin_2"/>
    <property type="match status" value="1"/>
</dbReference>
<dbReference type="EMBL" id="MU003776">
    <property type="protein sequence ID" value="KAF2723391.1"/>
    <property type="molecule type" value="Genomic_DNA"/>
</dbReference>
<dbReference type="GO" id="GO:0032585">
    <property type="term" value="C:multivesicular body membrane"/>
    <property type="evidence" value="ECO:0007669"/>
    <property type="project" value="UniProtKB-SubCell"/>
</dbReference>
<comment type="caution">
    <text evidence="9">The sequence shown here is derived from an EMBL/GenBank/DDBJ whole genome shotgun (WGS) entry which is preliminary data.</text>
</comment>
<dbReference type="GO" id="GO:0006914">
    <property type="term" value="P:autophagy"/>
    <property type="evidence" value="ECO:0007669"/>
    <property type="project" value="UniProtKB-UniRule"/>
</dbReference>
<keyword evidence="4" id="KW-0653">Protein transport</keyword>
<evidence type="ECO:0000259" key="8">
    <source>
        <dbReference type="Pfam" id="PF19038"/>
    </source>
</evidence>
<evidence type="ECO:0000256" key="2">
    <source>
        <dbReference type="ARBA" id="ARBA00018132"/>
    </source>
</evidence>
<dbReference type="PANTHER" id="PTHR13027">
    <property type="entry name" value="SAND PROTEIN-RELATED"/>
    <property type="match status" value="1"/>
</dbReference>
<dbReference type="AlphaFoldDB" id="A0A9P4US85"/>
<evidence type="ECO:0000259" key="6">
    <source>
        <dbReference type="Pfam" id="PF19036"/>
    </source>
</evidence>
<keyword evidence="4" id="KW-0967">Endosome</keyword>
<evidence type="ECO:0000256" key="5">
    <source>
        <dbReference type="SAM" id="MobiDB-lite"/>
    </source>
</evidence>
<comment type="subcellular location">
    <subcellularLocation>
        <location evidence="4">Endosome</location>
        <location evidence="4">Multivesicular body membrane</location>
        <topology evidence="4">Peripheral membrane protein</topology>
    </subcellularLocation>
    <subcellularLocation>
        <location evidence="1 4">Prevacuolar compartment membrane</location>
        <topology evidence="1 4">Peripheral membrane protein</topology>
    </subcellularLocation>
    <subcellularLocation>
        <location evidence="4">Vacuole membrane</location>
        <topology evidence="4">Peripheral membrane protein</topology>
    </subcellularLocation>
</comment>
<dbReference type="PANTHER" id="PTHR13027:SF7">
    <property type="entry name" value="VACUOLAR FUSION PROTEIN MON1 HOMOLOG"/>
    <property type="match status" value="1"/>
</dbReference>
<dbReference type="Proteomes" id="UP000799441">
    <property type="component" value="Unassembled WGS sequence"/>
</dbReference>
<dbReference type="OrthoDB" id="272411at2759"/>
<protein>
    <recommendedName>
        <fullName evidence="2 4">Vacuolar fusion protein MON1</fullName>
    </recommendedName>
</protein>